<evidence type="ECO:0000313" key="10">
    <source>
        <dbReference type="EMBL" id="SEW39706.1"/>
    </source>
</evidence>
<dbReference type="SUPFAM" id="SSF46626">
    <property type="entry name" value="Cytochrome c"/>
    <property type="match status" value="1"/>
</dbReference>
<evidence type="ECO:0000256" key="1">
    <source>
        <dbReference type="ARBA" id="ARBA00022448"/>
    </source>
</evidence>
<dbReference type="Gene3D" id="1.10.760.10">
    <property type="entry name" value="Cytochrome c-like domain"/>
    <property type="match status" value="1"/>
</dbReference>
<keyword evidence="11" id="KW-1185">Reference proteome</keyword>
<keyword evidence="3 6" id="KW-0479">Metal-binding</keyword>
<dbReference type="PANTHER" id="PTHR39425:SF1">
    <property type="entry name" value="CYTOCHROME C7-LIKE DOMAIN-CONTAINING PROTEIN"/>
    <property type="match status" value="1"/>
</dbReference>
<keyword evidence="7" id="KW-0472">Membrane</keyword>
<feature type="chain" id="PRO_5011503653" evidence="8">
    <location>
        <begin position="37"/>
        <end position="422"/>
    </location>
</feature>
<feature type="signal peptide" evidence="8">
    <location>
        <begin position="1"/>
        <end position="36"/>
    </location>
</feature>
<dbReference type="EMBL" id="FOIR01000004">
    <property type="protein sequence ID" value="SEW39706.1"/>
    <property type="molecule type" value="Genomic_DNA"/>
</dbReference>
<dbReference type="Pfam" id="PF00034">
    <property type="entry name" value="Cytochrom_C"/>
    <property type="match status" value="1"/>
</dbReference>
<evidence type="ECO:0000313" key="11">
    <source>
        <dbReference type="Proteomes" id="UP000199437"/>
    </source>
</evidence>
<dbReference type="InterPro" id="IPR020942">
    <property type="entry name" value="Cyt_c_III_dom"/>
</dbReference>
<keyword evidence="2 6" id="KW-0349">Heme</keyword>
<dbReference type="STRING" id="1267423.SAMN05216290_3481"/>
<evidence type="ECO:0000256" key="2">
    <source>
        <dbReference type="ARBA" id="ARBA00022617"/>
    </source>
</evidence>
<dbReference type="InterPro" id="IPR036280">
    <property type="entry name" value="Multihaem_cyt_sf"/>
</dbReference>
<evidence type="ECO:0000256" key="8">
    <source>
        <dbReference type="SAM" id="SignalP"/>
    </source>
</evidence>
<dbReference type="Pfam" id="PF02085">
    <property type="entry name" value="Cytochrom_CIII"/>
    <property type="match status" value="1"/>
</dbReference>
<keyword evidence="5 6" id="KW-0408">Iron</keyword>
<dbReference type="SUPFAM" id="SSF48695">
    <property type="entry name" value="Multiheme cytochromes"/>
    <property type="match status" value="1"/>
</dbReference>
<keyword evidence="8" id="KW-0732">Signal</keyword>
<proteinExistence type="predicted"/>
<keyword evidence="4" id="KW-0249">Electron transport</keyword>
<dbReference type="Proteomes" id="UP000199437">
    <property type="component" value="Unassembled WGS sequence"/>
</dbReference>
<dbReference type="GO" id="GO:0046872">
    <property type="term" value="F:metal ion binding"/>
    <property type="evidence" value="ECO:0007669"/>
    <property type="project" value="UniProtKB-KW"/>
</dbReference>
<dbReference type="GO" id="GO:0009055">
    <property type="term" value="F:electron transfer activity"/>
    <property type="evidence" value="ECO:0007669"/>
    <property type="project" value="InterPro"/>
</dbReference>
<evidence type="ECO:0000256" key="6">
    <source>
        <dbReference type="PROSITE-ProRule" id="PRU00433"/>
    </source>
</evidence>
<evidence type="ECO:0000256" key="7">
    <source>
        <dbReference type="SAM" id="Phobius"/>
    </source>
</evidence>
<dbReference type="InterPro" id="IPR009056">
    <property type="entry name" value="Cyt_c-like_dom"/>
</dbReference>
<keyword evidence="1" id="KW-0813">Transport</keyword>
<keyword evidence="7" id="KW-0812">Transmembrane</keyword>
<evidence type="ECO:0000256" key="4">
    <source>
        <dbReference type="ARBA" id="ARBA00022982"/>
    </source>
</evidence>
<dbReference type="AlphaFoldDB" id="A0A1I0RFM4"/>
<dbReference type="CDD" id="cd08168">
    <property type="entry name" value="Cytochrom_C3"/>
    <property type="match status" value="1"/>
</dbReference>
<reference evidence="11" key="1">
    <citation type="submission" date="2016-10" db="EMBL/GenBank/DDBJ databases">
        <authorList>
            <person name="Varghese N."/>
            <person name="Submissions S."/>
        </authorList>
    </citation>
    <scope>NUCLEOTIDE SEQUENCE [LARGE SCALE GENOMIC DNA]</scope>
    <source>
        <strain evidence="11">CGMCC 1.12402</strain>
    </source>
</reference>
<accession>A0A1I0RFM4</accession>
<evidence type="ECO:0000256" key="5">
    <source>
        <dbReference type="ARBA" id="ARBA00023004"/>
    </source>
</evidence>
<organism evidence="10 11">
    <name type="scientific">Roseivirga pacifica</name>
    <dbReference type="NCBI Taxonomy" id="1267423"/>
    <lineage>
        <taxon>Bacteria</taxon>
        <taxon>Pseudomonadati</taxon>
        <taxon>Bacteroidota</taxon>
        <taxon>Cytophagia</taxon>
        <taxon>Cytophagales</taxon>
        <taxon>Roseivirgaceae</taxon>
        <taxon>Roseivirga</taxon>
    </lineage>
</organism>
<sequence length="422" mass="46408">MIKTTNYMLAKRIIVRFAAACLFVCCFVFSGVQAYAQRDAVPTDEAIIAEGEKLFSEWACNTCHRVDQKLVGPALKGVYDRRSIDWIYQFVQNSQRLIASGDAQANAIYEEFGGLQMPSHDLTDDQVLSIMAYVRHTEENPPAAAAATDTAGDGTQVAAEGGIPSKYLNIIIGALIVVLVLILIVLGLIIGVLKKYLQDKADLDEEDQEVVNEKFDLMAFVKSPTVIGIITFLVIVLAAKNVIDGLYTVGVQQGYQPTQPIAFSHKIHAGQYEIDCQYCHTGVEIGKNANIPSVNICMNCHSAIKTDSPEIQKLYAAQESGEPIEWVRIHNLPDLAYFNHSQHVNVGGIACQTCHGEIQEMEVVKQHAPLTMGWCIDCHRNTSLNTKGNGYYDKLVELHNSNAATPMKVTDIGGLECAKCHY</sequence>
<evidence type="ECO:0000259" key="9">
    <source>
        <dbReference type="PROSITE" id="PS51007"/>
    </source>
</evidence>
<name>A0A1I0RFM4_9BACT</name>
<gene>
    <name evidence="10" type="ORF">SAMN05216290_3481</name>
</gene>
<feature type="transmembrane region" description="Helical" evidence="7">
    <location>
        <begin position="219"/>
        <end position="239"/>
    </location>
</feature>
<evidence type="ECO:0000256" key="3">
    <source>
        <dbReference type="ARBA" id="ARBA00022723"/>
    </source>
</evidence>
<feature type="domain" description="Cytochrome c" evidence="9">
    <location>
        <begin position="46"/>
        <end position="138"/>
    </location>
</feature>
<dbReference type="Gene3D" id="3.90.10.10">
    <property type="entry name" value="Cytochrome C3"/>
    <property type="match status" value="2"/>
</dbReference>
<dbReference type="PROSITE" id="PS51007">
    <property type="entry name" value="CYTC"/>
    <property type="match status" value="1"/>
</dbReference>
<feature type="transmembrane region" description="Helical" evidence="7">
    <location>
        <begin position="167"/>
        <end position="193"/>
    </location>
</feature>
<dbReference type="PANTHER" id="PTHR39425">
    <property type="entry name" value="LIPOPROTEIN CYTOCHROME C"/>
    <property type="match status" value="1"/>
</dbReference>
<keyword evidence="7" id="KW-1133">Transmembrane helix</keyword>
<protein>
    <submittedName>
        <fullName evidence="10">Quinol:cytochrome c oxidoreductase pentaheme cytochrome subunit</fullName>
    </submittedName>
</protein>
<dbReference type="GO" id="GO:0020037">
    <property type="term" value="F:heme binding"/>
    <property type="evidence" value="ECO:0007669"/>
    <property type="project" value="InterPro"/>
</dbReference>
<dbReference type="InterPro" id="IPR036909">
    <property type="entry name" value="Cyt_c-like_dom_sf"/>
</dbReference>